<evidence type="ECO:0000313" key="3">
    <source>
        <dbReference type="Proteomes" id="UP000774617"/>
    </source>
</evidence>
<reference evidence="2 3" key="1">
    <citation type="journal article" date="2021" name="Nat. Commun.">
        <title>Genetic determinants of endophytism in the Arabidopsis root mycobiome.</title>
        <authorList>
            <person name="Mesny F."/>
            <person name="Miyauchi S."/>
            <person name="Thiergart T."/>
            <person name="Pickel B."/>
            <person name="Atanasova L."/>
            <person name="Karlsson M."/>
            <person name="Huettel B."/>
            <person name="Barry K.W."/>
            <person name="Haridas S."/>
            <person name="Chen C."/>
            <person name="Bauer D."/>
            <person name="Andreopoulos W."/>
            <person name="Pangilinan J."/>
            <person name="LaButti K."/>
            <person name="Riley R."/>
            <person name="Lipzen A."/>
            <person name="Clum A."/>
            <person name="Drula E."/>
            <person name="Henrissat B."/>
            <person name="Kohler A."/>
            <person name="Grigoriev I.V."/>
            <person name="Martin F.M."/>
            <person name="Hacquard S."/>
        </authorList>
    </citation>
    <scope>NUCLEOTIDE SEQUENCE [LARGE SCALE GENOMIC DNA]</scope>
    <source>
        <strain evidence="2 3">MPI-SDFR-AT-0080</strain>
    </source>
</reference>
<evidence type="ECO:0000313" key="2">
    <source>
        <dbReference type="EMBL" id="KAH7057021.1"/>
    </source>
</evidence>
<sequence length="172" mass="18728">MRTAVPLADAPAGRGRPPPTGGLMTWPKTRRRDCRPRANHDGVTARWQATHPDLVLPLLLPNLPTSRALHTFALRRASLTHPAPLPPHAHSHPPRACSAPYPPPPSSPRPPLSAELPQRAGATTSGTRSQYRAAPCWLQLLYRPPVLHYRPPDSPLTDPGVTKPSLTRPESS</sequence>
<gene>
    <name evidence="2" type="ORF">B0J12DRAFT_401134</name>
</gene>
<feature type="region of interest" description="Disordered" evidence="1">
    <location>
        <begin position="148"/>
        <end position="172"/>
    </location>
</feature>
<protein>
    <submittedName>
        <fullName evidence="2">Uncharacterized protein</fullName>
    </submittedName>
</protein>
<accession>A0ABQ8GIF7</accession>
<organism evidence="2 3">
    <name type="scientific">Macrophomina phaseolina</name>
    <dbReference type="NCBI Taxonomy" id="35725"/>
    <lineage>
        <taxon>Eukaryota</taxon>
        <taxon>Fungi</taxon>
        <taxon>Dikarya</taxon>
        <taxon>Ascomycota</taxon>
        <taxon>Pezizomycotina</taxon>
        <taxon>Dothideomycetes</taxon>
        <taxon>Dothideomycetes incertae sedis</taxon>
        <taxon>Botryosphaeriales</taxon>
        <taxon>Botryosphaeriaceae</taxon>
        <taxon>Macrophomina</taxon>
    </lineage>
</organism>
<dbReference type="EMBL" id="JAGTJR010000007">
    <property type="protein sequence ID" value="KAH7057021.1"/>
    <property type="molecule type" value="Genomic_DNA"/>
</dbReference>
<proteinExistence type="predicted"/>
<keyword evidence="3" id="KW-1185">Reference proteome</keyword>
<feature type="region of interest" description="Disordered" evidence="1">
    <location>
        <begin position="80"/>
        <end position="130"/>
    </location>
</feature>
<dbReference type="Proteomes" id="UP000774617">
    <property type="component" value="Unassembled WGS sequence"/>
</dbReference>
<evidence type="ECO:0000256" key="1">
    <source>
        <dbReference type="SAM" id="MobiDB-lite"/>
    </source>
</evidence>
<name>A0ABQ8GIF7_9PEZI</name>
<feature type="region of interest" description="Disordered" evidence="1">
    <location>
        <begin position="1"/>
        <end position="45"/>
    </location>
</feature>
<feature type="compositionally biased region" description="Pro residues" evidence="1">
    <location>
        <begin position="100"/>
        <end position="111"/>
    </location>
</feature>
<feature type="compositionally biased region" description="Polar residues" evidence="1">
    <location>
        <begin position="121"/>
        <end position="130"/>
    </location>
</feature>
<comment type="caution">
    <text evidence="2">The sequence shown here is derived from an EMBL/GenBank/DDBJ whole genome shotgun (WGS) entry which is preliminary data.</text>
</comment>